<name>K9DJ90_9FIRM</name>
<evidence type="ECO:0000313" key="1">
    <source>
        <dbReference type="EMBL" id="EKU78862.1"/>
    </source>
</evidence>
<dbReference type="HOGENOM" id="CLU_2182830_0_0_9"/>
<dbReference type="EMBL" id="AHAF01000003">
    <property type="protein sequence ID" value="EKU78862.1"/>
    <property type="molecule type" value="Genomic_DNA"/>
</dbReference>
<organism evidence="1 2">
    <name type="scientific">Veillonella seminalis ACS-216-V-Col6b</name>
    <dbReference type="NCBI Taxonomy" id="883156"/>
    <lineage>
        <taxon>Bacteria</taxon>
        <taxon>Bacillati</taxon>
        <taxon>Bacillota</taxon>
        <taxon>Negativicutes</taxon>
        <taxon>Veillonellales</taxon>
        <taxon>Veillonellaceae</taxon>
        <taxon>Veillonella</taxon>
    </lineage>
</organism>
<accession>K9DJ90</accession>
<protein>
    <submittedName>
        <fullName evidence="1">Uncharacterized protein</fullName>
    </submittedName>
</protein>
<dbReference type="Proteomes" id="UP000009891">
    <property type="component" value="Unassembled WGS sequence"/>
</dbReference>
<proteinExistence type="predicted"/>
<evidence type="ECO:0000313" key="2">
    <source>
        <dbReference type="Proteomes" id="UP000009891"/>
    </source>
</evidence>
<keyword evidence="2" id="KW-1185">Reference proteome</keyword>
<dbReference type="AlphaFoldDB" id="K9DJ90"/>
<reference evidence="1 2" key="1">
    <citation type="submission" date="2012-09" db="EMBL/GenBank/DDBJ databases">
        <title>The Genome Sequence of Veillonella ratti ACS-216-V-COL6B.</title>
        <authorList>
            <consortium name="The Broad Institute Genome Sequencing Platform"/>
            <person name="Earl A."/>
            <person name="Ward D."/>
            <person name="Feldgarden M."/>
            <person name="Gevers D."/>
            <person name="Saerens B."/>
            <person name="Vaneechoutte M."/>
            <person name="Walker B."/>
            <person name="Young S.K."/>
            <person name="Zeng Q."/>
            <person name="Gargeya S."/>
            <person name="Fitzgerald M."/>
            <person name="Haas B."/>
            <person name="Abouelleil A."/>
            <person name="Alvarado L."/>
            <person name="Arachchi H.M."/>
            <person name="Berlin A."/>
            <person name="Chapman S.B."/>
            <person name="Goldberg J."/>
            <person name="Griggs A."/>
            <person name="Gujja S."/>
            <person name="Hansen M."/>
            <person name="Howarth C."/>
            <person name="Imamovic A."/>
            <person name="Larimer J."/>
            <person name="McCowen C."/>
            <person name="Montmayeur A."/>
            <person name="Murphy C."/>
            <person name="Neiman D."/>
            <person name="Pearson M."/>
            <person name="Priest M."/>
            <person name="Roberts A."/>
            <person name="Saif S."/>
            <person name="Shea T."/>
            <person name="Sisk P."/>
            <person name="Sykes S."/>
            <person name="Wortman J."/>
            <person name="Nusbaum C."/>
            <person name="Birren B."/>
        </authorList>
    </citation>
    <scope>NUCLEOTIDE SEQUENCE [LARGE SCALE GENOMIC DNA]</scope>
    <source>
        <strain evidence="1 2">ACS-216-V-Col6b</strain>
    </source>
</reference>
<gene>
    <name evidence="1" type="ORF">HMPREF9282_00659</name>
</gene>
<dbReference type="PATRIC" id="fig|883156.3.peg.643"/>
<sequence>MDMREIISKLTYLNNTILKLEHRYQTIDGVRKNQIKPVKSSGGYKGDVMGSVVANKEEILLKIKELSVERGKLADIVADVINDLMVNTTNGGSRGFKSLWTAYSVLVLY</sequence>
<comment type="caution">
    <text evidence="1">The sequence shown here is derived from an EMBL/GenBank/DDBJ whole genome shotgun (WGS) entry which is preliminary data.</text>
</comment>